<dbReference type="EMBL" id="JACHJI010000018">
    <property type="protein sequence ID" value="MBB4902688.1"/>
    <property type="molecule type" value="Genomic_DNA"/>
</dbReference>
<protein>
    <submittedName>
        <fullName evidence="1">Uncharacterized protein</fullName>
    </submittedName>
</protein>
<sequence length="95" mass="9370">MDLGDLLNLARDAARAGARTAASWPGPPSALSCPRCAICAAGILPVQQAGGTAGDLTGPVPGNWPRSGDVLAAPAGLWKTLQALLAPVLLSDGGT</sequence>
<comment type="caution">
    <text evidence="1">The sequence shown here is derived from an EMBL/GenBank/DDBJ whole genome shotgun (WGS) entry which is preliminary data.</text>
</comment>
<dbReference type="SUPFAM" id="SSF56655">
    <property type="entry name" value="Carbohydrate phosphatase"/>
    <property type="match status" value="1"/>
</dbReference>
<gene>
    <name evidence="1" type="ORF">FHS37_006785</name>
</gene>
<name>A0A7W7PWT7_9ACTN</name>
<evidence type="ECO:0000313" key="1">
    <source>
        <dbReference type="EMBL" id="MBB4902688.1"/>
    </source>
</evidence>
<accession>A0A7W7PWT7</accession>
<dbReference type="Proteomes" id="UP000579523">
    <property type="component" value="Unassembled WGS sequence"/>
</dbReference>
<keyword evidence="2" id="KW-1185">Reference proteome</keyword>
<evidence type="ECO:0000313" key="2">
    <source>
        <dbReference type="Proteomes" id="UP000579523"/>
    </source>
</evidence>
<dbReference type="AlphaFoldDB" id="A0A7W7PWT7"/>
<proteinExistence type="predicted"/>
<organism evidence="1 2">
    <name type="scientific">Streptomyces griseomycini</name>
    <dbReference type="NCBI Taxonomy" id="66895"/>
    <lineage>
        <taxon>Bacteria</taxon>
        <taxon>Bacillati</taxon>
        <taxon>Actinomycetota</taxon>
        <taxon>Actinomycetes</taxon>
        <taxon>Kitasatosporales</taxon>
        <taxon>Streptomycetaceae</taxon>
        <taxon>Streptomyces</taxon>
    </lineage>
</organism>
<reference evidence="1 2" key="1">
    <citation type="submission" date="2020-08" db="EMBL/GenBank/DDBJ databases">
        <title>Genomic Encyclopedia of Type Strains, Phase III (KMG-III): the genomes of soil and plant-associated and newly described type strains.</title>
        <authorList>
            <person name="Whitman W."/>
        </authorList>
    </citation>
    <scope>NUCLEOTIDE SEQUENCE [LARGE SCALE GENOMIC DNA]</scope>
    <source>
        <strain evidence="1 2">CECT 3273</strain>
    </source>
</reference>